<dbReference type="RefSeq" id="WP_050156820.1">
    <property type="nucleotide sequence ID" value="NZ_CPXJ01000063.1"/>
</dbReference>
<accession>A0ABP1YCI1</accession>
<proteinExistence type="predicted"/>
<evidence type="ECO:0000313" key="2">
    <source>
        <dbReference type="Proteomes" id="UP000041601"/>
    </source>
</evidence>
<evidence type="ECO:0008006" key="3">
    <source>
        <dbReference type="Google" id="ProtNLM"/>
    </source>
</evidence>
<comment type="caution">
    <text evidence="1">The sequence shown here is derived from an EMBL/GenBank/DDBJ whole genome shotgun (WGS) entry which is preliminary data.</text>
</comment>
<protein>
    <recommendedName>
        <fullName evidence="3">Phage protein</fullName>
    </recommendedName>
</protein>
<dbReference type="EMBL" id="CPXJ01000063">
    <property type="protein sequence ID" value="CNE50962.1"/>
    <property type="molecule type" value="Genomic_DNA"/>
</dbReference>
<evidence type="ECO:0000313" key="1">
    <source>
        <dbReference type="EMBL" id="CNE50962.1"/>
    </source>
</evidence>
<organism evidence="1 2">
    <name type="scientific">Yersinia enterocolitica</name>
    <dbReference type="NCBI Taxonomy" id="630"/>
    <lineage>
        <taxon>Bacteria</taxon>
        <taxon>Pseudomonadati</taxon>
        <taxon>Pseudomonadota</taxon>
        <taxon>Gammaproteobacteria</taxon>
        <taxon>Enterobacterales</taxon>
        <taxon>Yersiniaceae</taxon>
        <taxon>Yersinia</taxon>
    </lineage>
</organism>
<dbReference type="Proteomes" id="UP000041601">
    <property type="component" value="Unassembled WGS sequence"/>
</dbReference>
<reference evidence="1 2" key="1">
    <citation type="submission" date="2015-03" db="EMBL/GenBank/DDBJ databases">
        <authorList>
            <consortium name="Pathogen Informatics"/>
            <person name="Murphy D."/>
        </authorList>
    </citation>
    <scope>NUCLEOTIDE SEQUENCE [LARGE SCALE GENOMIC DNA]</scope>
    <source>
        <strain evidence="1 2">IP05342</strain>
    </source>
</reference>
<gene>
    <name evidence="1" type="ORF">ERS137959_03977</name>
</gene>
<sequence>MTDFQSVIERLKKADYPFSVHLSRSPISADFFLATNFAENIEHAIYKKQDGSFVIVDFFTDPRKANKEATGIINTYPRLAAALNYQLEDKS</sequence>
<keyword evidence="2" id="KW-1185">Reference proteome</keyword>
<name>A0ABP1YCI1_YEREN</name>